<gene>
    <name evidence="1" type="ORF">CEXT_393011</name>
</gene>
<proteinExistence type="predicted"/>
<dbReference type="EMBL" id="BPLR01018413">
    <property type="protein sequence ID" value="GIY99339.1"/>
    <property type="molecule type" value="Genomic_DNA"/>
</dbReference>
<dbReference type="AlphaFoldDB" id="A0AAV4XX58"/>
<evidence type="ECO:0000313" key="2">
    <source>
        <dbReference type="Proteomes" id="UP001054945"/>
    </source>
</evidence>
<keyword evidence="2" id="KW-1185">Reference proteome</keyword>
<reference evidence="1 2" key="1">
    <citation type="submission" date="2021-06" db="EMBL/GenBank/DDBJ databases">
        <title>Caerostris extrusa draft genome.</title>
        <authorList>
            <person name="Kono N."/>
            <person name="Arakawa K."/>
        </authorList>
    </citation>
    <scope>NUCLEOTIDE SEQUENCE [LARGE SCALE GENOMIC DNA]</scope>
</reference>
<organism evidence="1 2">
    <name type="scientific">Caerostris extrusa</name>
    <name type="common">Bark spider</name>
    <name type="synonym">Caerostris bankana</name>
    <dbReference type="NCBI Taxonomy" id="172846"/>
    <lineage>
        <taxon>Eukaryota</taxon>
        <taxon>Metazoa</taxon>
        <taxon>Ecdysozoa</taxon>
        <taxon>Arthropoda</taxon>
        <taxon>Chelicerata</taxon>
        <taxon>Arachnida</taxon>
        <taxon>Araneae</taxon>
        <taxon>Araneomorphae</taxon>
        <taxon>Entelegynae</taxon>
        <taxon>Araneoidea</taxon>
        <taxon>Araneidae</taxon>
        <taxon>Caerostris</taxon>
    </lineage>
</organism>
<protein>
    <submittedName>
        <fullName evidence="1">Uncharacterized protein</fullName>
    </submittedName>
</protein>
<accession>A0AAV4XX58</accession>
<evidence type="ECO:0000313" key="1">
    <source>
        <dbReference type="EMBL" id="GIY99339.1"/>
    </source>
</evidence>
<comment type="caution">
    <text evidence="1">The sequence shown here is derived from an EMBL/GenBank/DDBJ whole genome shotgun (WGS) entry which is preliminary data.</text>
</comment>
<name>A0AAV4XX58_CAEEX</name>
<sequence length="96" mass="10726">MGHLGCSTLLPFTCISNEMIFGSSDISYSFLPVNTVVQIPDRKQSLTKTVIALSRRIWSRNSFQGLLIIRLTTFDEKLVDILIGSVVMAKTNPYES</sequence>
<dbReference type="Proteomes" id="UP001054945">
    <property type="component" value="Unassembled WGS sequence"/>
</dbReference>